<keyword evidence="1" id="KW-0732">Signal</keyword>
<evidence type="ECO:0008006" key="4">
    <source>
        <dbReference type="Google" id="ProtNLM"/>
    </source>
</evidence>
<evidence type="ECO:0000313" key="3">
    <source>
        <dbReference type="Proteomes" id="UP001176429"/>
    </source>
</evidence>
<feature type="signal peptide" evidence="1">
    <location>
        <begin position="1"/>
        <end position="29"/>
    </location>
</feature>
<reference evidence="2" key="1">
    <citation type="submission" date="2023-07" db="EMBL/GenBank/DDBJ databases">
        <authorList>
            <person name="Kim M.K."/>
        </authorList>
    </citation>
    <scope>NUCLEOTIDE SEQUENCE</scope>
    <source>
        <strain evidence="2">ASUV-10-1</strain>
    </source>
</reference>
<accession>A0ABT9B8J0</accession>
<proteinExistence type="predicted"/>
<gene>
    <name evidence="2" type="ORF">Q5H93_05195</name>
</gene>
<dbReference type="Proteomes" id="UP001176429">
    <property type="component" value="Unassembled WGS sequence"/>
</dbReference>
<name>A0ABT9B8J0_9BACT</name>
<keyword evidence="3" id="KW-1185">Reference proteome</keyword>
<organism evidence="2 3">
    <name type="scientific">Hymenobacter aranciens</name>
    <dbReference type="NCBI Taxonomy" id="3063996"/>
    <lineage>
        <taxon>Bacteria</taxon>
        <taxon>Pseudomonadati</taxon>
        <taxon>Bacteroidota</taxon>
        <taxon>Cytophagia</taxon>
        <taxon>Cytophagales</taxon>
        <taxon>Hymenobacteraceae</taxon>
        <taxon>Hymenobacter</taxon>
    </lineage>
</organism>
<dbReference type="RefSeq" id="WP_305005437.1">
    <property type="nucleotide sequence ID" value="NZ_JAUQSY010000003.1"/>
</dbReference>
<comment type="caution">
    <text evidence="2">The sequence shown here is derived from an EMBL/GenBank/DDBJ whole genome shotgun (WGS) entry which is preliminary data.</text>
</comment>
<evidence type="ECO:0000256" key="1">
    <source>
        <dbReference type="SAM" id="SignalP"/>
    </source>
</evidence>
<dbReference type="PROSITE" id="PS51257">
    <property type="entry name" value="PROKAR_LIPOPROTEIN"/>
    <property type="match status" value="1"/>
</dbReference>
<sequence length="312" mass="33474">MISPRFAVFRFAFLPATGLLLLASCAAPRAITTSGKVTPLHEFRAGYNQGYNIATAPLAKAGTALKDAAQAAASSSSAGDSVRYDSSIKNLQAAALAYLLDPVQANADFFVRYGALPRLDVGYKYAFGSHVFDAQYQLLGPTGTPENPGRGAATGTTYASVGLQFATQRAKLPGFGFLDNINSVLNFSASRNDLIIPLTVSHSFGAEEEAGAFSYGLVYAHSWVRYGFAPGNIYNDNGELLPALPNQRRNYSSFGGFVNLKLGYRYVYFVPALSIFYQNYGDYALLNGQSTSLSGLTVVPSLGVQFRLPAQW</sequence>
<dbReference type="EMBL" id="JAUQSY010000003">
    <property type="protein sequence ID" value="MDO7874120.1"/>
    <property type="molecule type" value="Genomic_DNA"/>
</dbReference>
<protein>
    <recommendedName>
        <fullName evidence="4">Type IX secretion system membrane protein PorP/SprF</fullName>
    </recommendedName>
</protein>
<evidence type="ECO:0000313" key="2">
    <source>
        <dbReference type="EMBL" id="MDO7874120.1"/>
    </source>
</evidence>
<feature type="chain" id="PRO_5045566022" description="Type IX secretion system membrane protein PorP/SprF" evidence="1">
    <location>
        <begin position="30"/>
        <end position="312"/>
    </location>
</feature>